<evidence type="ECO:0000313" key="13">
    <source>
        <dbReference type="Proteomes" id="UP001596022"/>
    </source>
</evidence>
<organism evidence="12 13">
    <name type="scientific">Camelliibacillus cellulosilyticus</name>
    <dbReference type="NCBI Taxonomy" id="2174486"/>
    <lineage>
        <taxon>Bacteria</taxon>
        <taxon>Bacillati</taxon>
        <taxon>Bacillota</taxon>
        <taxon>Bacilli</taxon>
        <taxon>Bacillales</taxon>
        <taxon>Sporolactobacillaceae</taxon>
        <taxon>Camelliibacillus</taxon>
    </lineage>
</organism>
<feature type="active site" description="Proton donor" evidence="10">
    <location>
        <position position="175"/>
    </location>
</feature>
<feature type="binding site" evidence="10">
    <location>
        <begin position="197"/>
        <end position="198"/>
    </location>
    <ligand>
        <name>substrate</name>
    </ligand>
</feature>
<evidence type="ECO:0000256" key="1">
    <source>
        <dbReference type="ARBA" id="ARBA00001782"/>
    </source>
</evidence>
<comment type="similarity">
    <text evidence="6 10 11">Belongs to the ribulose-phosphate 3-epimerase family.</text>
</comment>
<dbReference type="SUPFAM" id="SSF51366">
    <property type="entry name" value="Ribulose-phoshate binding barrel"/>
    <property type="match status" value="1"/>
</dbReference>
<dbReference type="Pfam" id="PF00834">
    <property type="entry name" value="Ribul_P_3_epim"/>
    <property type="match status" value="1"/>
</dbReference>
<dbReference type="RefSeq" id="WP_376846519.1">
    <property type="nucleotide sequence ID" value="NZ_JBHSFW010000008.1"/>
</dbReference>
<feature type="binding site" evidence="10">
    <location>
        <position position="175"/>
    </location>
    <ligand>
        <name>a divalent metal cation</name>
        <dbReference type="ChEBI" id="CHEBI:60240"/>
    </ligand>
</feature>
<accession>A0ABV9GN89</accession>
<comment type="function">
    <text evidence="10">Catalyzes the reversible epimerization of D-ribulose 5-phosphate to D-xylulose 5-phosphate.</text>
</comment>
<dbReference type="CDD" id="cd00429">
    <property type="entry name" value="RPE"/>
    <property type="match status" value="1"/>
</dbReference>
<keyword evidence="9 10" id="KW-0413">Isomerase</keyword>
<feature type="binding site" evidence="10">
    <location>
        <position position="8"/>
    </location>
    <ligand>
        <name>substrate</name>
    </ligand>
</feature>
<comment type="cofactor">
    <cofactor evidence="2">
        <name>Mn(2+)</name>
        <dbReference type="ChEBI" id="CHEBI:29035"/>
    </cofactor>
</comment>
<keyword evidence="13" id="KW-1185">Reference proteome</keyword>
<dbReference type="NCBIfam" id="TIGR01163">
    <property type="entry name" value="rpe"/>
    <property type="match status" value="1"/>
</dbReference>
<dbReference type="EMBL" id="JBHSFW010000008">
    <property type="protein sequence ID" value="MFC4619423.1"/>
    <property type="molecule type" value="Genomic_DNA"/>
</dbReference>
<evidence type="ECO:0000256" key="3">
    <source>
        <dbReference type="ARBA" id="ARBA00001941"/>
    </source>
</evidence>
<dbReference type="GO" id="GO:0004750">
    <property type="term" value="F:D-ribulose-phosphate 3-epimerase activity"/>
    <property type="evidence" value="ECO:0007669"/>
    <property type="project" value="UniProtKB-EC"/>
</dbReference>
<dbReference type="InterPro" id="IPR011060">
    <property type="entry name" value="RibuloseP-bd_barrel"/>
</dbReference>
<reference evidence="13" key="1">
    <citation type="journal article" date="2019" name="Int. J. Syst. Evol. Microbiol.">
        <title>The Global Catalogue of Microorganisms (GCM) 10K type strain sequencing project: providing services to taxonomists for standard genome sequencing and annotation.</title>
        <authorList>
            <consortium name="The Broad Institute Genomics Platform"/>
            <consortium name="The Broad Institute Genome Sequencing Center for Infectious Disease"/>
            <person name="Wu L."/>
            <person name="Ma J."/>
        </authorList>
    </citation>
    <scope>NUCLEOTIDE SEQUENCE [LARGE SCALE GENOMIC DNA]</scope>
    <source>
        <strain evidence="13">CGMCC 1.16306</strain>
    </source>
</reference>
<evidence type="ECO:0000256" key="2">
    <source>
        <dbReference type="ARBA" id="ARBA00001936"/>
    </source>
</evidence>
<sequence>MTYKIAPSILNADYSNLRQEVEVAQNGGADYLHLDVIDGLFAPSISFGPSVIESLRNHTDLIFDVHLMIHDPGRYIPDFVKAGADIISVHAEGNHHLHRLVYQVKELDKKVCVALNPATPIEAVKALITDVDMILLMTVNPGFGGQPFISSVVPKIAELSELIERKQAKVDIEVDGGITPHEAKLCAEAGANVFVVGSYIYKHHRLDDKKQAIASIRAALETKAINQEQDGHIEIG</sequence>
<dbReference type="Gene3D" id="3.20.20.70">
    <property type="entry name" value="Aldolase class I"/>
    <property type="match status" value="1"/>
</dbReference>
<dbReference type="InterPro" id="IPR000056">
    <property type="entry name" value="Ribul_P_3_epim-like"/>
</dbReference>
<keyword evidence="8 10" id="KW-0479">Metal-binding</keyword>
<dbReference type="EC" id="5.1.3.1" evidence="7 10"/>
<comment type="cofactor">
    <cofactor evidence="10">
        <name>a divalent metal cation</name>
        <dbReference type="ChEBI" id="CHEBI:60240"/>
    </cofactor>
    <text evidence="10">Binds 1 divalent metal cation per subunit.</text>
</comment>
<feature type="binding site" evidence="10">
    <location>
        <position position="66"/>
    </location>
    <ligand>
        <name>a divalent metal cation</name>
        <dbReference type="ChEBI" id="CHEBI:60240"/>
    </ligand>
</feature>
<dbReference type="Proteomes" id="UP001596022">
    <property type="component" value="Unassembled WGS sequence"/>
</dbReference>
<comment type="cofactor">
    <cofactor evidence="5">
        <name>Fe(2+)</name>
        <dbReference type="ChEBI" id="CHEBI:29033"/>
    </cofactor>
</comment>
<comment type="cofactor">
    <cofactor evidence="3">
        <name>Co(2+)</name>
        <dbReference type="ChEBI" id="CHEBI:48828"/>
    </cofactor>
</comment>
<evidence type="ECO:0000256" key="4">
    <source>
        <dbReference type="ARBA" id="ARBA00001947"/>
    </source>
</evidence>
<gene>
    <name evidence="10 12" type="primary">rpe</name>
    <name evidence="12" type="ORF">ACFO4N_11930</name>
</gene>
<evidence type="ECO:0000256" key="6">
    <source>
        <dbReference type="ARBA" id="ARBA00009541"/>
    </source>
</evidence>
<evidence type="ECO:0000256" key="11">
    <source>
        <dbReference type="PIRNR" id="PIRNR001461"/>
    </source>
</evidence>
<comment type="cofactor">
    <cofactor evidence="4">
        <name>Zn(2+)</name>
        <dbReference type="ChEBI" id="CHEBI:29105"/>
    </cofactor>
</comment>
<comment type="caution">
    <text evidence="12">The sequence shown here is derived from an EMBL/GenBank/DDBJ whole genome shotgun (WGS) entry which is preliminary data.</text>
</comment>
<name>A0ABV9GN89_9BACL</name>
<feature type="binding site" evidence="10">
    <location>
        <begin position="175"/>
        <end position="177"/>
    </location>
    <ligand>
        <name>substrate</name>
    </ligand>
</feature>
<dbReference type="InterPro" id="IPR013785">
    <property type="entry name" value="Aldolase_TIM"/>
</dbReference>
<evidence type="ECO:0000313" key="12">
    <source>
        <dbReference type="EMBL" id="MFC4619423.1"/>
    </source>
</evidence>
<feature type="binding site" evidence="10">
    <location>
        <begin position="142"/>
        <end position="145"/>
    </location>
    <ligand>
        <name>substrate</name>
    </ligand>
</feature>
<dbReference type="PROSITE" id="PS01086">
    <property type="entry name" value="RIBUL_P_3_EPIMER_2"/>
    <property type="match status" value="1"/>
</dbReference>
<dbReference type="NCBIfam" id="NF004076">
    <property type="entry name" value="PRK05581.1-4"/>
    <property type="match status" value="1"/>
</dbReference>
<comment type="pathway">
    <text evidence="10">Carbohydrate degradation.</text>
</comment>
<dbReference type="PIRSF" id="PIRSF001461">
    <property type="entry name" value="RPE"/>
    <property type="match status" value="1"/>
</dbReference>
<proteinExistence type="inferred from homology"/>
<protein>
    <recommendedName>
        <fullName evidence="7 10">Ribulose-phosphate 3-epimerase</fullName>
        <ecNumber evidence="7 10">5.1.3.1</ecNumber>
    </recommendedName>
</protein>
<comment type="catalytic activity">
    <reaction evidence="1 10 11">
        <text>D-ribulose 5-phosphate = D-xylulose 5-phosphate</text>
        <dbReference type="Rhea" id="RHEA:13677"/>
        <dbReference type="ChEBI" id="CHEBI:57737"/>
        <dbReference type="ChEBI" id="CHEBI:58121"/>
        <dbReference type="EC" id="5.1.3.1"/>
    </reaction>
</comment>
<evidence type="ECO:0000256" key="8">
    <source>
        <dbReference type="ARBA" id="ARBA00022723"/>
    </source>
</evidence>
<evidence type="ECO:0000256" key="9">
    <source>
        <dbReference type="ARBA" id="ARBA00023235"/>
    </source>
</evidence>
<dbReference type="HAMAP" id="MF_02227">
    <property type="entry name" value="RPE"/>
    <property type="match status" value="1"/>
</dbReference>
<evidence type="ECO:0000256" key="10">
    <source>
        <dbReference type="HAMAP-Rule" id="MF_02227"/>
    </source>
</evidence>
<feature type="binding site" evidence="10">
    <location>
        <position position="66"/>
    </location>
    <ligand>
        <name>substrate</name>
    </ligand>
</feature>
<evidence type="ECO:0000256" key="5">
    <source>
        <dbReference type="ARBA" id="ARBA00001954"/>
    </source>
</evidence>
<evidence type="ECO:0000256" key="7">
    <source>
        <dbReference type="ARBA" id="ARBA00013188"/>
    </source>
</evidence>
<feature type="binding site" evidence="10">
    <location>
        <position position="33"/>
    </location>
    <ligand>
        <name>a divalent metal cation</name>
        <dbReference type="ChEBI" id="CHEBI:60240"/>
    </ligand>
</feature>
<feature type="active site" description="Proton acceptor" evidence="10">
    <location>
        <position position="35"/>
    </location>
</feature>
<dbReference type="PANTHER" id="PTHR11749">
    <property type="entry name" value="RIBULOSE-5-PHOSPHATE-3-EPIMERASE"/>
    <property type="match status" value="1"/>
</dbReference>
<keyword evidence="10 11" id="KW-0119">Carbohydrate metabolism</keyword>
<dbReference type="InterPro" id="IPR026019">
    <property type="entry name" value="Ribul_P_3_epim"/>
</dbReference>
<feature type="binding site" evidence="10">
    <location>
        <position position="35"/>
    </location>
    <ligand>
        <name>a divalent metal cation</name>
        <dbReference type="ChEBI" id="CHEBI:60240"/>
    </ligand>
</feature>